<evidence type="ECO:0000256" key="1">
    <source>
        <dbReference type="ARBA" id="ARBA00004162"/>
    </source>
</evidence>
<keyword evidence="4 10" id="KW-0812">Transmembrane</keyword>
<keyword evidence="6 7" id="KW-0472">Membrane</keyword>
<keyword evidence="3" id="KW-1003">Cell membrane</keyword>
<evidence type="ECO:0000256" key="5">
    <source>
        <dbReference type="ARBA" id="ARBA00022989"/>
    </source>
</evidence>
<dbReference type="PROSITE" id="PS51123">
    <property type="entry name" value="OMPA_2"/>
    <property type="match status" value="1"/>
</dbReference>
<dbReference type="HOGENOM" id="CLU_016890_3_1_4"/>
<accession>D5CMU7</accession>
<dbReference type="SUPFAM" id="SSF103088">
    <property type="entry name" value="OmpA-like"/>
    <property type="match status" value="1"/>
</dbReference>
<organism evidence="12 13">
    <name type="scientific">Sideroxydans lithotrophicus (strain ES-1)</name>
    <dbReference type="NCBI Taxonomy" id="580332"/>
    <lineage>
        <taxon>Bacteria</taxon>
        <taxon>Pseudomonadati</taxon>
        <taxon>Pseudomonadota</taxon>
        <taxon>Betaproteobacteria</taxon>
        <taxon>Nitrosomonadales</taxon>
        <taxon>Gallionellaceae</taxon>
        <taxon>Sideroxydans</taxon>
    </lineage>
</organism>
<dbReference type="CDD" id="cd07185">
    <property type="entry name" value="OmpA_C-like"/>
    <property type="match status" value="1"/>
</dbReference>
<dbReference type="Proteomes" id="UP000001625">
    <property type="component" value="Chromosome"/>
</dbReference>
<dbReference type="AlphaFoldDB" id="D5CMU7"/>
<evidence type="ECO:0000256" key="9">
    <source>
        <dbReference type="SAM" id="MobiDB-lite"/>
    </source>
</evidence>
<evidence type="ECO:0000256" key="3">
    <source>
        <dbReference type="ARBA" id="ARBA00022475"/>
    </source>
</evidence>
<dbReference type="EMBL" id="CP001965">
    <property type="protein sequence ID" value="ADE10783.1"/>
    <property type="molecule type" value="Genomic_DNA"/>
</dbReference>
<feature type="transmembrane region" description="Helical" evidence="10">
    <location>
        <begin position="28"/>
        <end position="47"/>
    </location>
</feature>
<dbReference type="InterPro" id="IPR050330">
    <property type="entry name" value="Bact_OuterMem_StrucFunc"/>
</dbReference>
<evidence type="ECO:0000256" key="7">
    <source>
        <dbReference type="PROSITE-ProRule" id="PRU00473"/>
    </source>
</evidence>
<gene>
    <name evidence="12" type="ordered locus">Slit_0543</name>
</gene>
<evidence type="ECO:0000256" key="2">
    <source>
        <dbReference type="ARBA" id="ARBA00008914"/>
    </source>
</evidence>
<feature type="compositionally biased region" description="Polar residues" evidence="9">
    <location>
        <begin position="291"/>
        <end position="301"/>
    </location>
</feature>
<keyword evidence="8" id="KW-0175">Coiled coil</keyword>
<proteinExistence type="inferred from homology"/>
<dbReference type="InterPro" id="IPR025713">
    <property type="entry name" value="MotB-like_N_dom"/>
</dbReference>
<feature type="compositionally biased region" description="Low complexity" evidence="9">
    <location>
        <begin position="316"/>
        <end position="327"/>
    </location>
</feature>
<evidence type="ECO:0000259" key="11">
    <source>
        <dbReference type="PROSITE" id="PS51123"/>
    </source>
</evidence>
<dbReference type="Pfam" id="PF13677">
    <property type="entry name" value="MotB_plug"/>
    <property type="match status" value="1"/>
</dbReference>
<evidence type="ECO:0000256" key="10">
    <source>
        <dbReference type="SAM" id="Phobius"/>
    </source>
</evidence>
<dbReference type="RefSeq" id="WP_013028682.1">
    <property type="nucleotide sequence ID" value="NC_013959.1"/>
</dbReference>
<dbReference type="PANTHER" id="PTHR30329:SF21">
    <property type="entry name" value="LIPOPROTEIN YIAD-RELATED"/>
    <property type="match status" value="1"/>
</dbReference>
<evidence type="ECO:0000313" key="12">
    <source>
        <dbReference type="EMBL" id="ADE10783.1"/>
    </source>
</evidence>
<feature type="coiled-coil region" evidence="8">
    <location>
        <begin position="111"/>
        <end position="143"/>
    </location>
</feature>
<dbReference type="NCBIfam" id="NF006548">
    <property type="entry name" value="PRK09041.1"/>
    <property type="match status" value="1"/>
</dbReference>
<dbReference type="PANTHER" id="PTHR30329">
    <property type="entry name" value="STATOR ELEMENT OF FLAGELLAR MOTOR COMPLEX"/>
    <property type="match status" value="1"/>
</dbReference>
<evidence type="ECO:0000256" key="6">
    <source>
        <dbReference type="ARBA" id="ARBA00023136"/>
    </source>
</evidence>
<feature type="domain" description="OmpA-like" evidence="11">
    <location>
        <begin position="163"/>
        <end position="283"/>
    </location>
</feature>
<keyword evidence="5 10" id="KW-1133">Transmembrane helix</keyword>
<dbReference type="eggNOG" id="COG1360">
    <property type="taxonomic scope" value="Bacteria"/>
</dbReference>
<dbReference type="OrthoDB" id="9809186at2"/>
<dbReference type="InterPro" id="IPR006665">
    <property type="entry name" value="OmpA-like"/>
</dbReference>
<dbReference type="GO" id="GO:0005886">
    <property type="term" value="C:plasma membrane"/>
    <property type="evidence" value="ECO:0007669"/>
    <property type="project" value="UniProtKB-SubCell"/>
</dbReference>
<sequence>MANEDKRPIVIKRIKKVAGGHHGGAWKIAYADFVTAMMAFFLLMWLLGSTAKGDLQGISEYFKTPLKVALMGGTGSGDSSSIIKGGGQDLTRATGQVKSGELLPEKKVINLKATQEEFERLERKKELEKLKDLKANIEKAIDTDVKLKKYKNQILLDLTTEGLRVQIVDEKNRPMFQSGSSELEPYTKDILHEIGQMLNTMPNKISLSGHTDAQPYVTADRHYSNWELSADRANASRRELINGGLAEDKIVRVVGLSSAVLFDKAQPLNPINRRISIIVMNKRAEEAASQDGGSVNINTETGDPLDAASGVAMTASAPVAASATPGASEPVATSPVPAAAN</sequence>
<dbReference type="Gene3D" id="3.30.1330.60">
    <property type="entry name" value="OmpA-like domain"/>
    <property type="match status" value="1"/>
</dbReference>
<evidence type="ECO:0000256" key="8">
    <source>
        <dbReference type="SAM" id="Coils"/>
    </source>
</evidence>
<name>D5CMU7_SIDLE</name>
<evidence type="ECO:0000256" key="4">
    <source>
        <dbReference type="ARBA" id="ARBA00022692"/>
    </source>
</evidence>
<evidence type="ECO:0000313" key="13">
    <source>
        <dbReference type="Proteomes" id="UP000001625"/>
    </source>
</evidence>
<dbReference type="STRING" id="580332.Slit_0543"/>
<dbReference type="KEGG" id="slt:Slit_0543"/>
<protein>
    <submittedName>
        <fullName evidence="12">OmpA/MotB domain protein</fullName>
    </submittedName>
</protein>
<keyword evidence="13" id="KW-1185">Reference proteome</keyword>
<comment type="subcellular location">
    <subcellularLocation>
        <location evidence="1">Cell membrane</location>
        <topology evidence="1">Single-pass membrane protein</topology>
    </subcellularLocation>
</comment>
<feature type="region of interest" description="Disordered" evidence="9">
    <location>
        <begin position="288"/>
        <end position="307"/>
    </location>
</feature>
<dbReference type="Pfam" id="PF00691">
    <property type="entry name" value="OmpA"/>
    <property type="match status" value="1"/>
</dbReference>
<dbReference type="InterPro" id="IPR036737">
    <property type="entry name" value="OmpA-like_sf"/>
</dbReference>
<feature type="region of interest" description="Disordered" evidence="9">
    <location>
        <begin position="316"/>
        <end position="341"/>
    </location>
</feature>
<comment type="similarity">
    <text evidence="2">Belongs to the MotB family.</text>
</comment>
<reference evidence="12 13" key="1">
    <citation type="submission" date="2010-03" db="EMBL/GenBank/DDBJ databases">
        <title>Complete sequence of Sideroxydans lithotrophicus ES-1.</title>
        <authorList>
            <consortium name="US DOE Joint Genome Institute"/>
            <person name="Lucas S."/>
            <person name="Copeland A."/>
            <person name="Lapidus A."/>
            <person name="Cheng J.-F."/>
            <person name="Bruce D."/>
            <person name="Goodwin L."/>
            <person name="Pitluck S."/>
            <person name="Munk A.C."/>
            <person name="Detter J.C."/>
            <person name="Han C."/>
            <person name="Tapia R."/>
            <person name="Larimer F."/>
            <person name="Land M."/>
            <person name="Hauser L."/>
            <person name="Kyrpides N."/>
            <person name="Ivanova N."/>
            <person name="Emerson D."/>
            <person name="Woyke T."/>
        </authorList>
    </citation>
    <scope>NUCLEOTIDE SEQUENCE [LARGE SCALE GENOMIC DNA]</scope>
    <source>
        <strain evidence="12 13">ES-1</strain>
    </source>
</reference>